<evidence type="ECO:0000313" key="1">
    <source>
        <dbReference type="EMBL" id="MBB5051100.1"/>
    </source>
</evidence>
<proteinExistence type="predicted"/>
<protein>
    <submittedName>
        <fullName evidence="1">Uncharacterized protein</fullName>
    </submittedName>
</protein>
<dbReference type="EMBL" id="JACHIJ010000002">
    <property type="protein sequence ID" value="MBB5051100.1"/>
    <property type="molecule type" value="Genomic_DNA"/>
</dbReference>
<name>A0A840MWH5_9BRAD</name>
<dbReference type="RefSeq" id="WP_184082889.1">
    <property type="nucleotide sequence ID" value="NZ_JACHIJ010000002.1"/>
</dbReference>
<reference evidence="1 2" key="1">
    <citation type="submission" date="2020-08" db="EMBL/GenBank/DDBJ databases">
        <title>Genomic Encyclopedia of Type Strains, Phase IV (KMG-IV): sequencing the most valuable type-strain genomes for metagenomic binning, comparative biology and taxonomic classification.</title>
        <authorList>
            <person name="Goeker M."/>
        </authorList>
    </citation>
    <scope>NUCLEOTIDE SEQUENCE [LARGE SCALE GENOMIC DNA]</scope>
    <source>
        <strain evidence="1 2">DSM 17498</strain>
    </source>
</reference>
<dbReference type="AlphaFoldDB" id="A0A840MWH5"/>
<dbReference type="Proteomes" id="UP000521227">
    <property type="component" value="Unassembled WGS sequence"/>
</dbReference>
<evidence type="ECO:0000313" key="2">
    <source>
        <dbReference type="Proteomes" id="UP000521227"/>
    </source>
</evidence>
<comment type="caution">
    <text evidence="1">The sequence shown here is derived from an EMBL/GenBank/DDBJ whole genome shotgun (WGS) entry which is preliminary data.</text>
</comment>
<gene>
    <name evidence="1" type="ORF">HNQ36_001054</name>
</gene>
<accession>A0A840MWH5</accession>
<organism evidence="1 2">
    <name type="scientific">Afipia massiliensis</name>
    <dbReference type="NCBI Taxonomy" id="211460"/>
    <lineage>
        <taxon>Bacteria</taxon>
        <taxon>Pseudomonadati</taxon>
        <taxon>Pseudomonadota</taxon>
        <taxon>Alphaproteobacteria</taxon>
        <taxon>Hyphomicrobiales</taxon>
        <taxon>Nitrobacteraceae</taxon>
        <taxon>Afipia</taxon>
    </lineage>
</organism>
<sequence length="70" mass="7833">MTTIAHTFSRHQSLHDEIATKHPSLAGGLVWCRHCNKSRRVDPAECLRSGWPKCCKGHTMTINQPKPATP</sequence>